<dbReference type="SUPFAM" id="SSF50998">
    <property type="entry name" value="Quinoprotein alcohol dehydrogenase-like"/>
    <property type="match status" value="1"/>
</dbReference>
<dbReference type="InterPro" id="IPR024977">
    <property type="entry name" value="Apc4-like_WD40_dom"/>
</dbReference>
<dbReference type="PANTHER" id="PTHR44163">
    <property type="entry name" value="U3 SMALL NUCLEOLAR RNA-ASSOCIATED PROTEIN 4 HOMOLOG"/>
    <property type="match status" value="1"/>
</dbReference>
<dbReference type="FunCoup" id="A0A0D2WK84">
    <property type="interactions" value="462"/>
</dbReference>
<organism evidence="3 4">
    <name type="scientific">Capsaspora owczarzaki (strain ATCC 30864)</name>
    <dbReference type="NCBI Taxonomy" id="595528"/>
    <lineage>
        <taxon>Eukaryota</taxon>
        <taxon>Filasterea</taxon>
        <taxon>Capsaspora</taxon>
    </lineage>
</organism>
<accession>A0A0D2WK84</accession>
<dbReference type="InterPro" id="IPR011047">
    <property type="entry name" value="Quinoprotein_ADH-like_sf"/>
</dbReference>
<dbReference type="Pfam" id="PF00400">
    <property type="entry name" value="WD40"/>
    <property type="match status" value="2"/>
</dbReference>
<evidence type="ECO:0000256" key="1">
    <source>
        <dbReference type="PROSITE-ProRule" id="PRU00221"/>
    </source>
</evidence>
<keyword evidence="4" id="KW-1185">Reference proteome</keyword>
<dbReference type="InterPro" id="IPR001680">
    <property type="entry name" value="WD40_rpt"/>
</dbReference>
<dbReference type="Gene3D" id="2.130.10.10">
    <property type="entry name" value="YVTN repeat-like/Quinoprotein amine dehydrogenase"/>
    <property type="match status" value="3"/>
</dbReference>
<sequence>MEVHRCRFFEYAPQAVHGLAFSPSGQLLAVARADGDIEIWNVANGWHLERRLPGGDNMSVESMVWVSGHTPRVCRALCTDCRVDYGFVRLFDVSHGALEYSRCFSDKHDGRILSVAWHPDDLSIVTGGSDSTIRRITVASGRTALRISVETQNERTLVWAVRVMSDGTIVSGDSLGHTQFWNGQFGTLLHRFRSHSADVLCLAVNAAEDTVYTSGVDNKLAQFRFVGKWVSAGKSRAHTHDIRALALAPAPFDILVSAGVDTNLIVYSSANFETVRHVRLPPFPHTPVISIAPALKIMLCQHSSKLQLWRLGEADRDHILDSATDVPQLPIASNAVQLLEIQPKSAFNLVASALAPTGEFIAYSDLFGTKLLRTNIDFNANIVQVRRVKNLPEEVLPAHRLLFTPDGSKLIIAARNANIQIVDLESMQLVRTFSQHLAGDDGVIEDEADPITPIFTLAASADGQWLASGDLRNRIHVFSLDGFQHHALLPQFDSQHTVLAFNPGNPSHLYVATVGNQLYAFDVERKRLTDWSRKNTDSGFPYHWLRRREKIVHITFDPRNSSKVILQSHALFCVVDVSRNMKQQKKANKGPAAAAALPGTNGSANAESMDVSNTMAASVLAAGLSSSAETDNGGLQLVDKYKPLLFFDFLDASSMVVVERPWLAVMESFPPTLYRVRYGT</sequence>
<keyword evidence="1" id="KW-0853">WD repeat</keyword>
<dbReference type="AlphaFoldDB" id="A0A0D2WK84"/>
<dbReference type="OrthoDB" id="8883818at2759"/>
<protein>
    <recommendedName>
        <fullName evidence="2">Anaphase-promoting complex subunit 4-like WD40 domain-containing protein</fullName>
    </recommendedName>
</protein>
<dbReference type="SMART" id="SM00320">
    <property type="entry name" value="WD40"/>
    <property type="match status" value="8"/>
</dbReference>
<dbReference type="GO" id="GO:0032040">
    <property type="term" value="C:small-subunit processome"/>
    <property type="evidence" value="ECO:0007669"/>
    <property type="project" value="TreeGrafter"/>
</dbReference>
<dbReference type="InterPro" id="IPR046351">
    <property type="entry name" value="UTP4"/>
</dbReference>
<evidence type="ECO:0000259" key="2">
    <source>
        <dbReference type="Pfam" id="PF12894"/>
    </source>
</evidence>
<feature type="domain" description="Anaphase-promoting complex subunit 4-like WD40" evidence="2">
    <location>
        <begin position="14"/>
        <end position="65"/>
    </location>
</feature>
<dbReference type="PROSITE" id="PS50082">
    <property type="entry name" value="WD_REPEATS_2"/>
    <property type="match status" value="2"/>
</dbReference>
<dbReference type="eggNOG" id="KOG2048">
    <property type="taxonomic scope" value="Eukaryota"/>
</dbReference>
<proteinExistence type="predicted"/>
<feature type="repeat" description="WD" evidence="1">
    <location>
        <begin position="105"/>
        <end position="146"/>
    </location>
</feature>
<evidence type="ECO:0000313" key="4">
    <source>
        <dbReference type="Proteomes" id="UP000008743"/>
    </source>
</evidence>
<dbReference type="PhylomeDB" id="A0A0D2WK84"/>
<feature type="repeat" description="WD" evidence="1">
    <location>
        <begin position="9"/>
        <end position="50"/>
    </location>
</feature>
<dbReference type="EMBL" id="KE346361">
    <property type="protein sequence ID" value="KJE89973.1"/>
    <property type="molecule type" value="Genomic_DNA"/>
</dbReference>
<dbReference type="STRING" id="595528.A0A0D2WK84"/>
<dbReference type="Proteomes" id="UP000008743">
    <property type="component" value="Unassembled WGS sequence"/>
</dbReference>
<dbReference type="PANTHER" id="PTHR44163:SF1">
    <property type="entry name" value="U3 SMALL NUCLEOLAR RNA-ASSOCIATED PROTEIN 4 HOMOLOG"/>
    <property type="match status" value="1"/>
</dbReference>
<dbReference type="GO" id="GO:0000462">
    <property type="term" value="P:maturation of SSU-rRNA from tricistronic rRNA transcript (SSU-rRNA, 5.8S rRNA, LSU-rRNA)"/>
    <property type="evidence" value="ECO:0007669"/>
    <property type="project" value="InterPro"/>
</dbReference>
<dbReference type="InParanoid" id="A0A0D2WK84"/>
<dbReference type="GO" id="GO:0030686">
    <property type="term" value="C:90S preribosome"/>
    <property type="evidence" value="ECO:0007669"/>
    <property type="project" value="InterPro"/>
</dbReference>
<reference evidence="4" key="1">
    <citation type="submission" date="2011-02" db="EMBL/GenBank/DDBJ databases">
        <title>The Genome Sequence of Capsaspora owczarzaki ATCC 30864.</title>
        <authorList>
            <person name="Russ C."/>
            <person name="Cuomo C."/>
            <person name="Burger G."/>
            <person name="Gray M.W."/>
            <person name="Holland P.W.H."/>
            <person name="King N."/>
            <person name="Lang F.B.F."/>
            <person name="Roger A.J."/>
            <person name="Ruiz-Trillo I."/>
            <person name="Young S.K."/>
            <person name="Zeng Q."/>
            <person name="Gargeya S."/>
            <person name="Alvarado L."/>
            <person name="Berlin A."/>
            <person name="Chapman S.B."/>
            <person name="Chen Z."/>
            <person name="Freedman E."/>
            <person name="Gellesch M."/>
            <person name="Goldberg J."/>
            <person name="Griggs A."/>
            <person name="Gujja S."/>
            <person name="Heilman E."/>
            <person name="Heiman D."/>
            <person name="Howarth C."/>
            <person name="Mehta T."/>
            <person name="Neiman D."/>
            <person name="Pearson M."/>
            <person name="Roberts A."/>
            <person name="Saif S."/>
            <person name="Shea T."/>
            <person name="Shenoy N."/>
            <person name="Sisk P."/>
            <person name="Stolte C."/>
            <person name="Sykes S."/>
            <person name="White J."/>
            <person name="Yandava C."/>
            <person name="Haas B."/>
            <person name="Nusbaum C."/>
            <person name="Birren B."/>
        </authorList>
    </citation>
    <scope>NUCLEOTIDE SEQUENCE</scope>
    <source>
        <strain evidence="4">ATCC 30864</strain>
    </source>
</reference>
<name>A0A0D2WK84_CAPO3</name>
<dbReference type="Pfam" id="PF12894">
    <property type="entry name" value="ANAPC4_WD40"/>
    <property type="match status" value="1"/>
</dbReference>
<dbReference type="InterPro" id="IPR015943">
    <property type="entry name" value="WD40/YVTN_repeat-like_dom_sf"/>
</dbReference>
<dbReference type="PROSITE" id="PS50294">
    <property type="entry name" value="WD_REPEATS_REGION"/>
    <property type="match status" value="1"/>
</dbReference>
<evidence type="ECO:0000313" key="3">
    <source>
        <dbReference type="EMBL" id="KJE89973.1"/>
    </source>
</evidence>
<dbReference type="GO" id="GO:0003723">
    <property type="term" value="F:RNA binding"/>
    <property type="evidence" value="ECO:0007669"/>
    <property type="project" value="TreeGrafter"/>
</dbReference>
<gene>
    <name evidence="3" type="ORF">CAOG_001364</name>
</gene>
<dbReference type="GO" id="GO:0034455">
    <property type="term" value="C:t-UTP complex"/>
    <property type="evidence" value="ECO:0007669"/>
    <property type="project" value="TreeGrafter"/>
</dbReference>